<feature type="signal peptide" evidence="1">
    <location>
        <begin position="1"/>
        <end position="19"/>
    </location>
</feature>
<sequence length="154" mass="16253">MKRTLLLLPLALASCGLFGTPSNYDVTGTLTGTPPTAGNVRLALLGASLGGVVNANVPQIDVSLGNRGVFGVDWPAAPAEGLYQVIAYVDTNSDRQYNSGEPRTHDNQKYLVYSRGGALADLVGLKAGWNLVNTSTTPFTVTQPGRVTGYDLNW</sequence>
<dbReference type="EMBL" id="BAABRP010000015">
    <property type="protein sequence ID" value="GAA5514253.1"/>
    <property type="molecule type" value="Genomic_DNA"/>
</dbReference>
<evidence type="ECO:0008006" key="4">
    <source>
        <dbReference type="Google" id="ProtNLM"/>
    </source>
</evidence>
<accession>A0ABP9WDT3</accession>
<organism evidence="2 3">
    <name type="scientific">Deinococcus carri</name>
    <dbReference type="NCBI Taxonomy" id="1211323"/>
    <lineage>
        <taxon>Bacteria</taxon>
        <taxon>Thermotogati</taxon>
        <taxon>Deinococcota</taxon>
        <taxon>Deinococci</taxon>
        <taxon>Deinococcales</taxon>
        <taxon>Deinococcaceae</taxon>
        <taxon>Deinococcus</taxon>
    </lineage>
</organism>
<dbReference type="Proteomes" id="UP001401887">
    <property type="component" value="Unassembled WGS sequence"/>
</dbReference>
<evidence type="ECO:0000313" key="2">
    <source>
        <dbReference type="EMBL" id="GAA5514253.1"/>
    </source>
</evidence>
<gene>
    <name evidence="2" type="ORF">Dcar01_03008</name>
</gene>
<reference evidence="2 3" key="1">
    <citation type="submission" date="2024-02" db="EMBL/GenBank/DDBJ databases">
        <title>Deinococcus carri NBRC 110142.</title>
        <authorList>
            <person name="Ichikawa N."/>
            <person name="Katano-Makiyama Y."/>
            <person name="Hidaka K."/>
        </authorList>
    </citation>
    <scope>NUCLEOTIDE SEQUENCE [LARGE SCALE GENOMIC DNA]</scope>
    <source>
        <strain evidence="2 3">NBRC 110142</strain>
    </source>
</reference>
<evidence type="ECO:0000256" key="1">
    <source>
        <dbReference type="SAM" id="SignalP"/>
    </source>
</evidence>
<keyword evidence="3" id="KW-1185">Reference proteome</keyword>
<keyword evidence="1" id="KW-0732">Signal</keyword>
<comment type="caution">
    <text evidence="2">The sequence shown here is derived from an EMBL/GenBank/DDBJ whole genome shotgun (WGS) entry which is preliminary data.</text>
</comment>
<proteinExistence type="predicted"/>
<feature type="chain" id="PRO_5046728614" description="Lipoprotein" evidence="1">
    <location>
        <begin position="20"/>
        <end position="154"/>
    </location>
</feature>
<protein>
    <recommendedName>
        <fullName evidence="4">Lipoprotein</fullName>
    </recommendedName>
</protein>
<name>A0ABP9WDT3_9DEIO</name>
<evidence type="ECO:0000313" key="3">
    <source>
        <dbReference type="Proteomes" id="UP001401887"/>
    </source>
</evidence>
<dbReference type="PROSITE" id="PS51257">
    <property type="entry name" value="PROKAR_LIPOPROTEIN"/>
    <property type="match status" value="1"/>
</dbReference>
<dbReference type="RefSeq" id="WP_345466724.1">
    <property type="nucleotide sequence ID" value="NZ_BAABRP010000015.1"/>
</dbReference>